<gene>
    <name evidence="1" type="ORF">OPT61_g10595</name>
</gene>
<dbReference type="EMBL" id="JAPHNI010001832">
    <property type="protein sequence ID" value="KAJ8104745.1"/>
    <property type="molecule type" value="Genomic_DNA"/>
</dbReference>
<sequence>MEFTDPYVILQGDQVYGIWVFADPPPASTADCRTDTASKIMQAAEKARLSREAKEQEGKNGVQQAAGHVEPAASTPMGRQLSLRELFGQQRQQDAGFSVHDHHSQQMPQHYPQQQPYMPAPDPGMSQQDVLGQLFLNAKQNYNGQAAPVQQRVETKAALRTHAIITGLSPDAAADEGFMTLHDRKAAASGSPGALPPDPCKPNCPSRGTF</sequence>
<accession>A0ACC2HPB4</accession>
<protein>
    <submittedName>
        <fullName evidence="1">Uncharacterized protein</fullName>
    </submittedName>
</protein>
<proteinExistence type="predicted"/>
<evidence type="ECO:0000313" key="2">
    <source>
        <dbReference type="Proteomes" id="UP001153331"/>
    </source>
</evidence>
<keyword evidence="2" id="KW-1185">Reference proteome</keyword>
<organism evidence="1 2">
    <name type="scientific">Boeremia exigua</name>
    <dbReference type="NCBI Taxonomy" id="749465"/>
    <lineage>
        <taxon>Eukaryota</taxon>
        <taxon>Fungi</taxon>
        <taxon>Dikarya</taxon>
        <taxon>Ascomycota</taxon>
        <taxon>Pezizomycotina</taxon>
        <taxon>Dothideomycetes</taxon>
        <taxon>Pleosporomycetidae</taxon>
        <taxon>Pleosporales</taxon>
        <taxon>Pleosporineae</taxon>
        <taxon>Didymellaceae</taxon>
        <taxon>Boeremia</taxon>
    </lineage>
</organism>
<dbReference type="Proteomes" id="UP001153331">
    <property type="component" value="Unassembled WGS sequence"/>
</dbReference>
<reference evidence="1" key="1">
    <citation type="submission" date="2022-11" db="EMBL/GenBank/DDBJ databases">
        <title>Genome Sequence of Boeremia exigua.</title>
        <authorList>
            <person name="Buettner E."/>
        </authorList>
    </citation>
    <scope>NUCLEOTIDE SEQUENCE</scope>
    <source>
        <strain evidence="1">CU02</strain>
    </source>
</reference>
<evidence type="ECO:0000313" key="1">
    <source>
        <dbReference type="EMBL" id="KAJ8104745.1"/>
    </source>
</evidence>
<name>A0ACC2HPB4_9PLEO</name>
<comment type="caution">
    <text evidence="1">The sequence shown here is derived from an EMBL/GenBank/DDBJ whole genome shotgun (WGS) entry which is preliminary data.</text>
</comment>